<feature type="non-terminal residue" evidence="2">
    <location>
        <position position="1"/>
    </location>
</feature>
<proteinExistence type="predicted"/>
<evidence type="ECO:0000313" key="3">
    <source>
        <dbReference type="Proteomes" id="UP000741360"/>
    </source>
</evidence>
<dbReference type="EMBL" id="JACPSX010000057">
    <property type="protein sequence ID" value="MBI3014120.1"/>
    <property type="molecule type" value="Genomic_DNA"/>
</dbReference>
<organism evidence="2 3">
    <name type="scientific">Tectimicrobiota bacterium</name>
    <dbReference type="NCBI Taxonomy" id="2528274"/>
    <lineage>
        <taxon>Bacteria</taxon>
        <taxon>Pseudomonadati</taxon>
        <taxon>Nitrospinota/Tectimicrobiota group</taxon>
        <taxon>Candidatus Tectimicrobiota</taxon>
    </lineage>
</organism>
<dbReference type="InterPro" id="IPR007446">
    <property type="entry name" value="PilP"/>
</dbReference>
<dbReference type="Pfam" id="PF04351">
    <property type="entry name" value="PilP"/>
    <property type="match status" value="1"/>
</dbReference>
<protein>
    <submittedName>
        <fullName evidence="2">Pilus assembly protein PilP</fullName>
    </submittedName>
</protein>
<dbReference type="AlphaFoldDB" id="A0A932GNK2"/>
<name>A0A932GNK2_UNCTE</name>
<comment type="caution">
    <text evidence="2">The sequence shown here is derived from an EMBL/GenBank/DDBJ whole genome shotgun (WGS) entry which is preliminary data.</text>
</comment>
<accession>A0A932GNK2</accession>
<reference evidence="2" key="1">
    <citation type="submission" date="2020-07" db="EMBL/GenBank/DDBJ databases">
        <title>Huge and variable diversity of episymbiotic CPR bacteria and DPANN archaea in groundwater ecosystems.</title>
        <authorList>
            <person name="He C.Y."/>
            <person name="Keren R."/>
            <person name="Whittaker M."/>
            <person name="Farag I.F."/>
            <person name="Doudna J."/>
            <person name="Cate J.H.D."/>
            <person name="Banfield J.F."/>
        </authorList>
    </citation>
    <scope>NUCLEOTIDE SEQUENCE</scope>
    <source>
        <strain evidence="2">NC_groundwater_717_Ag_S-0.2um_59_8</strain>
    </source>
</reference>
<evidence type="ECO:0000313" key="2">
    <source>
        <dbReference type="EMBL" id="MBI3014120.1"/>
    </source>
</evidence>
<dbReference type="Proteomes" id="UP000741360">
    <property type="component" value="Unassembled WGS sequence"/>
</dbReference>
<feature type="compositionally biased region" description="Basic and acidic residues" evidence="1">
    <location>
        <begin position="185"/>
        <end position="196"/>
    </location>
</feature>
<evidence type="ECO:0000256" key="1">
    <source>
        <dbReference type="SAM" id="MobiDB-lite"/>
    </source>
</evidence>
<dbReference type="Gene3D" id="2.30.30.830">
    <property type="match status" value="1"/>
</dbReference>
<sequence length="310" mass="32998">HQGAEITYLEIPQLVSPGYVLTKDFLLLATDKGGLVRSLDIAAGKVAPLDKNARFLDAKRQLSEKSNSLFFVDGNKAADALERAVSMVSSLNPALQKAQQEGSGPLQILELLRVAPLAAGESVNENNRVTSRLFVALADVPKTSKPVSAPPSGLPPGLLALLNPQAAPAAEDKPGEPATASPGKAGEKSAGQRDPFRPVILPERVRKAQERPVIPQTPLQRYDLESLKLVGILWGELGNKALIQAPDGKGYTVTANTLIGSRGGVIKEIQADRIIVEESRQDEFGKFHPVNVTVPLRREGGAVTTAPANR</sequence>
<feature type="region of interest" description="Disordered" evidence="1">
    <location>
        <begin position="167"/>
        <end position="198"/>
    </location>
</feature>
<gene>
    <name evidence="2" type="ORF">HYY65_03420</name>
</gene>